<dbReference type="EMBL" id="AP027742">
    <property type="protein sequence ID" value="BDZ77962.1"/>
    <property type="molecule type" value="Genomic_DNA"/>
</dbReference>
<gene>
    <name evidence="1" type="ORF">Lac1_21450</name>
</gene>
<keyword evidence="2" id="KW-1185">Reference proteome</keyword>
<evidence type="ECO:0000313" key="1">
    <source>
        <dbReference type="EMBL" id="BDZ77962.1"/>
    </source>
</evidence>
<organism evidence="1 2">
    <name type="scientific">Claveliimonas bilis</name>
    <dbReference type="NCBI Taxonomy" id="3028070"/>
    <lineage>
        <taxon>Bacteria</taxon>
        <taxon>Bacillati</taxon>
        <taxon>Bacillota</taxon>
        <taxon>Clostridia</taxon>
        <taxon>Lachnospirales</taxon>
        <taxon>Lachnospiraceae</taxon>
        <taxon>Claveliimonas</taxon>
    </lineage>
</organism>
<protein>
    <submittedName>
        <fullName evidence="1">Uncharacterized protein</fullName>
    </submittedName>
</protein>
<proteinExistence type="predicted"/>
<evidence type="ECO:0000313" key="2">
    <source>
        <dbReference type="Proteomes" id="UP001305815"/>
    </source>
</evidence>
<dbReference type="Proteomes" id="UP001305815">
    <property type="component" value="Chromosome"/>
</dbReference>
<accession>A0ABM8I4L4</accession>
<sequence>MDDFKRHRGSPVNGIHVTAGRTEAGVTAKREKLKITAGRAGIHGATKRGIAVMDHFFYIFDDRVTRMLDIEHFFKMVCKNLL</sequence>
<reference evidence="2" key="1">
    <citation type="journal article" date="2023" name="Int. J. Syst. Evol. Microbiol.">
        <title>Claveliimonas bilis gen. nov., sp. nov., deoxycholic acid-producing bacteria isolated from human faeces, and reclassification of Sellimonas monacensis Zenner et al. 2021 as Claveliimonas monacensis comb. nov.</title>
        <authorList>
            <person name="Hisatomi A."/>
            <person name="Kastawa N.W.E.P.G."/>
            <person name="Song I."/>
            <person name="Ohkuma M."/>
            <person name="Fukiya S."/>
            <person name="Sakamoto M."/>
        </authorList>
    </citation>
    <scope>NUCLEOTIDE SEQUENCE [LARGE SCALE GENOMIC DNA]</scope>
    <source>
        <strain evidence="2">12BBH14</strain>
    </source>
</reference>
<name>A0ABM8I4L4_9FIRM</name>